<name>A0A6J4UXG0_9BACT</name>
<evidence type="ECO:0000256" key="1">
    <source>
        <dbReference type="SAM" id="MobiDB-lite"/>
    </source>
</evidence>
<gene>
    <name evidence="2" type="ORF">AVDCRST_MAG19-1881</name>
</gene>
<sequence>AVLGGRASTPRGRLAPSSSACRRQRRGSASRFTLRRI</sequence>
<feature type="non-terminal residue" evidence="2">
    <location>
        <position position="1"/>
    </location>
</feature>
<feature type="region of interest" description="Disordered" evidence="1">
    <location>
        <begin position="1"/>
        <end position="37"/>
    </location>
</feature>
<feature type="non-terminal residue" evidence="2">
    <location>
        <position position="37"/>
    </location>
</feature>
<organism evidence="2">
    <name type="scientific">uncultured Thermomicrobiales bacterium</name>
    <dbReference type="NCBI Taxonomy" id="1645740"/>
    <lineage>
        <taxon>Bacteria</taxon>
        <taxon>Pseudomonadati</taxon>
        <taxon>Thermomicrobiota</taxon>
        <taxon>Thermomicrobia</taxon>
        <taxon>Thermomicrobiales</taxon>
        <taxon>environmental samples</taxon>
    </lineage>
</organism>
<reference evidence="2" key="1">
    <citation type="submission" date="2020-02" db="EMBL/GenBank/DDBJ databases">
        <authorList>
            <person name="Meier V. D."/>
        </authorList>
    </citation>
    <scope>NUCLEOTIDE SEQUENCE</scope>
    <source>
        <strain evidence="2">AVDCRST_MAG19</strain>
    </source>
</reference>
<dbReference type="AlphaFoldDB" id="A0A6J4UXG0"/>
<accession>A0A6J4UXG0</accession>
<proteinExistence type="predicted"/>
<feature type="compositionally biased region" description="Basic residues" evidence="1">
    <location>
        <begin position="22"/>
        <end position="37"/>
    </location>
</feature>
<dbReference type="EMBL" id="CADCWL010000082">
    <property type="protein sequence ID" value="CAA9561953.1"/>
    <property type="molecule type" value="Genomic_DNA"/>
</dbReference>
<protein>
    <submittedName>
        <fullName evidence="2">Uncharacterized protein</fullName>
    </submittedName>
</protein>
<evidence type="ECO:0000313" key="2">
    <source>
        <dbReference type="EMBL" id="CAA9561953.1"/>
    </source>
</evidence>